<dbReference type="PROSITE" id="PS00893">
    <property type="entry name" value="NUDIX_BOX"/>
    <property type="match status" value="1"/>
</dbReference>
<dbReference type="PROSITE" id="PS51462">
    <property type="entry name" value="NUDIX"/>
    <property type="match status" value="1"/>
</dbReference>
<accession>A0A1F6ALY3</accession>
<comment type="caution">
    <text evidence="3">The sequence shown here is derived from an EMBL/GenBank/DDBJ whole genome shotgun (WGS) entry which is preliminary data.</text>
</comment>
<dbReference type="Gene3D" id="3.90.79.10">
    <property type="entry name" value="Nucleoside Triphosphate Pyrophosphohydrolase"/>
    <property type="match status" value="1"/>
</dbReference>
<protein>
    <recommendedName>
        <fullName evidence="2">Nudix hydrolase domain-containing protein</fullName>
    </recommendedName>
</protein>
<dbReference type="InterPro" id="IPR000086">
    <property type="entry name" value="NUDIX_hydrolase_dom"/>
</dbReference>
<dbReference type="GO" id="GO:0006167">
    <property type="term" value="P:AMP biosynthetic process"/>
    <property type="evidence" value="ECO:0007669"/>
    <property type="project" value="TreeGrafter"/>
</dbReference>
<dbReference type="Pfam" id="PF00293">
    <property type="entry name" value="NUDIX"/>
    <property type="match status" value="1"/>
</dbReference>
<evidence type="ECO:0000313" key="4">
    <source>
        <dbReference type="Proteomes" id="UP000176609"/>
    </source>
</evidence>
<evidence type="ECO:0000256" key="1">
    <source>
        <dbReference type="ARBA" id="ARBA00022801"/>
    </source>
</evidence>
<dbReference type="InterPro" id="IPR051325">
    <property type="entry name" value="Nudix_hydrolase_domain"/>
</dbReference>
<sequence length="157" mass="18297">MKREFSAGGIVFRKGKDKELLWLVCQHSQHKGWVFPKGFIGDHKQGETKEETAVREVKEETGVGAKILEKLINPATYFYVWKGEKRFKTVYYFLMEYVEGDISEHDFEMSKVEWWKKEKVEIDLTYKSDKQAFQEALEIYKKIKSPVVSARGGSAFG</sequence>
<dbReference type="SUPFAM" id="SSF55811">
    <property type="entry name" value="Nudix"/>
    <property type="match status" value="1"/>
</dbReference>
<gene>
    <name evidence="3" type="ORF">A2960_05015</name>
</gene>
<dbReference type="Proteomes" id="UP000176609">
    <property type="component" value="Unassembled WGS sequence"/>
</dbReference>
<dbReference type="InterPro" id="IPR020084">
    <property type="entry name" value="NUDIX_hydrolase_CS"/>
</dbReference>
<evidence type="ECO:0000313" key="3">
    <source>
        <dbReference type="EMBL" id="OGG25691.1"/>
    </source>
</evidence>
<dbReference type="PANTHER" id="PTHR21340">
    <property type="entry name" value="DIADENOSINE 5,5-P1,P4-TETRAPHOSPHATE PYROPHOSPHOHYDROLASE MUTT"/>
    <property type="match status" value="1"/>
</dbReference>
<reference evidence="3 4" key="1">
    <citation type="journal article" date="2016" name="Nat. Commun.">
        <title>Thousands of microbial genomes shed light on interconnected biogeochemical processes in an aquifer system.</title>
        <authorList>
            <person name="Anantharaman K."/>
            <person name="Brown C.T."/>
            <person name="Hug L.A."/>
            <person name="Sharon I."/>
            <person name="Castelle C.J."/>
            <person name="Probst A.J."/>
            <person name="Thomas B.C."/>
            <person name="Singh A."/>
            <person name="Wilkins M.J."/>
            <person name="Karaoz U."/>
            <person name="Brodie E.L."/>
            <person name="Williams K.H."/>
            <person name="Hubbard S.S."/>
            <person name="Banfield J.F."/>
        </authorList>
    </citation>
    <scope>NUCLEOTIDE SEQUENCE [LARGE SCALE GENOMIC DNA]</scope>
</reference>
<proteinExistence type="predicted"/>
<dbReference type="GO" id="GO:0004081">
    <property type="term" value="F:bis(5'-nucleosyl)-tetraphosphatase (asymmetrical) activity"/>
    <property type="evidence" value="ECO:0007669"/>
    <property type="project" value="TreeGrafter"/>
</dbReference>
<dbReference type="InterPro" id="IPR015797">
    <property type="entry name" value="NUDIX_hydrolase-like_dom_sf"/>
</dbReference>
<keyword evidence="1" id="KW-0378">Hydrolase</keyword>
<dbReference type="EMBL" id="MFJR01000015">
    <property type="protein sequence ID" value="OGG25691.1"/>
    <property type="molecule type" value="Genomic_DNA"/>
</dbReference>
<dbReference type="PANTHER" id="PTHR21340:SF0">
    <property type="entry name" value="BIS(5'-NUCLEOSYL)-TETRAPHOSPHATASE [ASYMMETRICAL]"/>
    <property type="match status" value="1"/>
</dbReference>
<evidence type="ECO:0000259" key="2">
    <source>
        <dbReference type="PROSITE" id="PS51462"/>
    </source>
</evidence>
<name>A0A1F6ALY3_9BACT</name>
<dbReference type="GO" id="GO:0006754">
    <property type="term" value="P:ATP biosynthetic process"/>
    <property type="evidence" value="ECO:0007669"/>
    <property type="project" value="TreeGrafter"/>
</dbReference>
<feature type="domain" description="Nudix hydrolase" evidence="2">
    <location>
        <begin position="2"/>
        <end position="137"/>
    </location>
</feature>
<dbReference type="AlphaFoldDB" id="A0A1F6ALY3"/>
<organism evidence="3 4">
    <name type="scientific">Candidatus Gottesmanbacteria bacterium RIFCSPLOWO2_01_FULL_39_12b</name>
    <dbReference type="NCBI Taxonomy" id="1798388"/>
    <lineage>
        <taxon>Bacteria</taxon>
        <taxon>Candidatus Gottesmaniibacteriota</taxon>
    </lineage>
</organism>